<sequence>MSRVRGKRAQLALVAIPEDGPSAATGGGAVAEIMQLIGSLDSAVDEKINSIMSAAEDAIMQLKNECRSLLIRVPAKHRAMQLSEFQAAYPGDFQAGALEEIRVRCAAMAAAAAAVPVPATGRLTRTTAKRAAEPATVLRTVRARRGPVAPPPKFSEGPAASGAPPAGPLAAAAEADTASRRGTRSRVAVMEDASGEQQQQHAQPPTSRRSTTAAARPAGGGVFGGMPLQTPMPFAGEAVAMPITLLTQKRGGRSKAAPQPEAAVITTADGKQWALGAEGVSAIPDSHRQEVSDLLTAQFNFFAAALGKTVFQRDTTRGTRKR</sequence>
<reference evidence="2" key="2">
    <citation type="submission" date="2020-11" db="EMBL/GenBank/DDBJ databases">
        <authorList>
            <person name="Cecchin M."/>
            <person name="Marcolungo L."/>
            <person name="Rossato M."/>
            <person name="Girolomoni L."/>
            <person name="Cosentino E."/>
            <person name="Cuine S."/>
            <person name="Li-Beisson Y."/>
            <person name="Delledonne M."/>
            <person name="Ballottari M."/>
        </authorList>
    </citation>
    <scope>NUCLEOTIDE SEQUENCE</scope>
    <source>
        <strain evidence="2">211/11P</strain>
        <tissue evidence="2">Whole cell</tissue>
    </source>
</reference>
<dbReference type="AlphaFoldDB" id="A0A9D4TZW2"/>
<comment type="caution">
    <text evidence="2">The sequence shown here is derived from an EMBL/GenBank/DDBJ whole genome shotgun (WGS) entry which is preliminary data.</text>
</comment>
<organism evidence="2 3">
    <name type="scientific">Chlorella vulgaris</name>
    <name type="common">Green alga</name>
    <dbReference type="NCBI Taxonomy" id="3077"/>
    <lineage>
        <taxon>Eukaryota</taxon>
        <taxon>Viridiplantae</taxon>
        <taxon>Chlorophyta</taxon>
        <taxon>core chlorophytes</taxon>
        <taxon>Trebouxiophyceae</taxon>
        <taxon>Chlorellales</taxon>
        <taxon>Chlorellaceae</taxon>
        <taxon>Chlorella clade</taxon>
        <taxon>Chlorella</taxon>
    </lineage>
</organism>
<dbReference type="Proteomes" id="UP001055712">
    <property type="component" value="Unassembled WGS sequence"/>
</dbReference>
<evidence type="ECO:0008006" key="4">
    <source>
        <dbReference type="Google" id="ProtNLM"/>
    </source>
</evidence>
<accession>A0A9D4TZW2</accession>
<feature type="region of interest" description="Disordered" evidence="1">
    <location>
        <begin position="126"/>
        <end position="226"/>
    </location>
</feature>
<evidence type="ECO:0000256" key="1">
    <source>
        <dbReference type="SAM" id="MobiDB-lite"/>
    </source>
</evidence>
<evidence type="ECO:0000313" key="2">
    <source>
        <dbReference type="EMBL" id="KAI3438316.1"/>
    </source>
</evidence>
<keyword evidence="3" id="KW-1185">Reference proteome</keyword>
<reference evidence="2" key="1">
    <citation type="journal article" date="2019" name="Plant J.">
        <title>Chlorella vulgaris genome assembly and annotation reveals the molecular basis for metabolic acclimation to high light conditions.</title>
        <authorList>
            <person name="Cecchin M."/>
            <person name="Marcolungo L."/>
            <person name="Rossato M."/>
            <person name="Girolomoni L."/>
            <person name="Cosentino E."/>
            <person name="Cuine S."/>
            <person name="Li-Beisson Y."/>
            <person name="Delledonne M."/>
            <person name="Ballottari M."/>
        </authorList>
    </citation>
    <scope>NUCLEOTIDE SEQUENCE</scope>
    <source>
        <strain evidence="2">211/11P</strain>
    </source>
</reference>
<protein>
    <recommendedName>
        <fullName evidence="4">Borealin N-terminal domain-containing protein</fullName>
    </recommendedName>
</protein>
<name>A0A9D4TZW2_CHLVU</name>
<dbReference type="OrthoDB" id="2392550at2759"/>
<proteinExistence type="predicted"/>
<gene>
    <name evidence="2" type="ORF">D9Q98_000750</name>
</gene>
<feature type="compositionally biased region" description="Low complexity" evidence="1">
    <location>
        <begin position="155"/>
        <end position="175"/>
    </location>
</feature>
<dbReference type="EMBL" id="SIDB01000001">
    <property type="protein sequence ID" value="KAI3438316.1"/>
    <property type="molecule type" value="Genomic_DNA"/>
</dbReference>
<feature type="compositionally biased region" description="Low complexity" evidence="1">
    <location>
        <begin position="204"/>
        <end position="217"/>
    </location>
</feature>
<evidence type="ECO:0000313" key="3">
    <source>
        <dbReference type="Proteomes" id="UP001055712"/>
    </source>
</evidence>